<proteinExistence type="predicted"/>
<name>A0A7S5RJR2_9CAUD</name>
<feature type="region of interest" description="Disordered" evidence="1">
    <location>
        <begin position="316"/>
        <end position="343"/>
    </location>
</feature>
<feature type="compositionally biased region" description="Gly residues" evidence="1">
    <location>
        <begin position="254"/>
        <end position="266"/>
    </location>
</feature>
<sequence>MALYVKQSGVWTPVPTLKTKNSGSWAQVQVGFVKVSGVWKQFYVPEVLVTITSNTLNVNLQSLFTSGVWSSSAVAKRVVINPGVIIGSSVPATAALRTGTGWGGTLTLENKGEIQGAGGVANSSAGGHAILCEAAGMIIRNTGAIRGGGGGGGKGGNGGAGYYYSTATEGPVYAYPGSPRYQWTSQNGTNINSAYWAGASIFGTKSNSNPYTLGAYTYYRGTQQAVDGCDSNGFYCIQHYSIYRQYQQTNNTSGGAGGNGGRGQGYGQTNASGSGGSAGGTNAGAGGTGGTGANFGAAGATGNSGANGNNGSGTAGTAGGAAGKAISGSSSLTNTGTIQGATS</sequence>
<feature type="compositionally biased region" description="Polar residues" evidence="1">
    <location>
        <begin position="332"/>
        <end position="343"/>
    </location>
</feature>
<accession>A0A7S5RJR2</accession>
<dbReference type="EMBL" id="MN988534">
    <property type="protein sequence ID" value="QIG73784.1"/>
    <property type="molecule type" value="Genomic_DNA"/>
</dbReference>
<feature type="region of interest" description="Disordered" evidence="1">
    <location>
        <begin position="253"/>
        <end position="280"/>
    </location>
</feature>
<evidence type="ECO:0000313" key="3">
    <source>
        <dbReference type="Proteomes" id="UP000646667"/>
    </source>
</evidence>
<organism evidence="2 3">
    <name type="scientific">Rhizobium phage RHph_N34</name>
    <dbReference type="NCBI Taxonomy" id="2509586"/>
    <lineage>
        <taxon>Viruses</taxon>
        <taxon>Duplodnaviria</taxon>
        <taxon>Heunggongvirae</taxon>
        <taxon>Uroviricota</taxon>
        <taxon>Caudoviricetes</taxon>
        <taxon>Pootjesviridae</taxon>
        <taxon>Staniewskivirinae</taxon>
        <taxon>Trinifflemingvirus</taxon>
        <taxon>Trinifflemingvirus N34</taxon>
    </lineage>
</organism>
<gene>
    <name evidence="2" type="ORF">EVC06_009</name>
</gene>
<evidence type="ECO:0000313" key="2">
    <source>
        <dbReference type="EMBL" id="QIG73784.1"/>
    </source>
</evidence>
<evidence type="ECO:0000256" key="1">
    <source>
        <dbReference type="SAM" id="MobiDB-lite"/>
    </source>
</evidence>
<reference evidence="2 3" key="1">
    <citation type="submission" date="2020-01" db="EMBL/GenBank/DDBJ databases">
        <title>Patterns of diversity and host range of bacteriophage communities associated with bean-nodulatin bacteria.</title>
        <authorList>
            <person name="Vann Cauwenberghe J."/>
            <person name="Santamaria R.I."/>
            <person name="Bustos P."/>
            <person name="Juarez S."/>
            <person name="Gonzalez V."/>
        </authorList>
    </citation>
    <scope>NUCLEOTIDE SEQUENCE [LARGE SCALE GENOMIC DNA]</scope>
    <source>
        <strain evidence="3">RHph</strain>
    </source>
</reference>
<protein>
    <submittedName>
        <fullName evidence="2">Uncharacterized protein</fullName>
    </submittedName>
</protein>
<keyword evidence="3" id="KW-1185">Reference proteome</keyword>
<dbReference type="Proteomes" id="UP000646667">
    <property type="component" value="Segment"/>
</dbReference>